<dbReference type="Proteomes" id="UP001056120">
    <property type="component" value="Linkage Group LG10"/>
</dbReference>
<accession>A0ACB9I5W5</accession>
<name>A0ACB9I5W5_9ASTR</name>
<keyword evidence="2" id="KW-1185">Reference proteome</keyword>
<sequence length="69" mass="8081">MGIHIFWSFELLKALHTLSPSSFRLQISCLWIQRFSLSLCPCHSRCLLEAETVSPAPRELQTVWKKHDR</sequence>
<reference evidence="2" key="1">
    <citation type="journal article" date="2022" name="Mol. Ecol. Resour.">
        <title>The genomes of chicory, endive, great burdock and yacon provide insights into Asteraceae palaeo-polyploidization history and plant inulin production.</title>
        <authorList>
            <person name="Fan W."/>
            <person name="Wang S."/>
            <person name="Wang H."/>
            <person name="Wang A."/>
            <person name="Jiang F."/>
            <person name="Liu H."/>
            <person name="Zhao H."/>
            <person name="Xu D."/>
            <person name="Zhang Y."/>
        </authorList>
    </citation>
    <scope>NUCLEOTIDE SEQUENCE [LARGE SCALE GENOMIC DNA]</scope>
    <source>
        <strain evidence="2">cv. Yunnan</strain>
    </source>
</reference>
<gene>
    <name evidence="1" type="ORF">L1987_31083</name>
</gene>
<evidence type="ECO:0000313" key="1">
    <source>
        <dbReference type="EMBL" id="KAI3802936.1"/>
    </source>
</evidence>
<evidence type="ECO:0000313" key="2">
    <source>
        <dbReference type="Proteomes" id="UP001056120"/>
    </source>
</evidence>
<reference evidence="1 2" key="2">
    <citation type="journal article" date="2022" name="Mol. Ecol. Resour.">
        <title>The genomes of chicory, endive, great burdock and yacon provide insights into Asteraceae paleo-polyploidization history and plant inulin production.</title>
        <authorList>
            <person name="Fan W."/>
            <person name="Wang S."/>
            <person name="Wang H."/>
            <person name="Wang A."/>
            <person name="Jiang F."/>
            <person name="Liu H."/>
            <person name="Zhao H."/>
            <person name="Xu D."/>
            <person name="Zhang Y."/>
        </authorList>
    </citation>
    <scope>NUCLEOTIDE SEQUENCE [LARGE SCALE GENOMIC DNA]</scope>
    <source>
        <strain evidence="2">cv. Yunnan</strain>
        <tissue evidence="1">Leaves</tissue>
    </source>
</reference>
<dbReference type="EMBL" id="CM042027">
    <property type="protein sequence ID" value="KAI3802936.1"/>
    <property type="molecule type" value="Genomic_DNA"/>
</dbReference>
<organism evidence="1 2">
    <name type="scientific">Smallanthus sonchifolius</name>
    <dbReference type="NCBI Taxonomy" id="185202"/>
    <lineage>
        <taxon>Eukaryota</taxon>
        <taxon>Viridiplantae</taxon>
        <taxon>Streptophyta</taxon>
        <taxon>Embryophyta</taxon>
        <taxon>Tracheophyta</taxon>
        <taxon>Spermatophyta</taxon>
        <taxon>Magnoliopsida</taxon>
        <taxon>eudicotyledons</taxon>
        <taxon>Gunneridae</taxon>
        <taxon>Pentapetalae</taxon>
        <taxon>asterids</taxon>
        <taxon>campanulids</taxon>
        <taxon>Asterales</taxon>
        <taxon>Asteraceae</taxon>
        <taxon>Asteroideae</taxon>
        <taxon>Heliantheae alliance</taxon>
        <taxon>Millerieae</taxon>
        <taxon>Smallanthus</taxon>
    </lineage>
</organism>
<protein>
    <submittedName>
        <fullName evidence="1">Uncharacterized protein</fullName>
    </submittedName>
</protein>
<comment type="caution">
    <text evidence="1">The sequence shown here is derived from an EMBL/GenBank/DDBJ whole genome shotgun (WGS) entry which is preliminary data.</text>
</comment>
<proteinExistence type="predicted"/>